<gene>
    <name evidence="1" type="ORF">RCOM_1117600</name>
</gene>
<dbReference type="Proteomes" id="UP000008311">
    <property type="component" value="Unassembled WGS sequence"/>
</dbReference>
<sequence length="50" mass="5496">MPNITMLLLRIGSSKQMMVQWLGLNQKLGSSRLMLMQPHLPVVTSGMLGG</sequence>
<keyword evidence="2" id="KW-1185">Reference proteome</keyword>
<evidence type="ECO:0000313" key="2">
    <source>
        <dbReference type="Proteomes" id="UP000008311"/>
    </source>
</evidence>
<dbReference type="AlphaFoldDB" id="B9SH58"/>
<accession>B9SH58</accession>
<reference evidence="2" key="1">
    <citation type="journal article" date="2010" name="Nat. Biotechnol.">
        <title>Draft genome sequence of the oilseed species Ricinus communis.</title>
        <authorList>
            <person name="Chan A.P."/>
            <person name="Crabtree J."/>
            <person name="Zhao Q."/>
            <person name="Lorenzi H."/>
            <person name="Orvis J."/>
            <person name="Puiu D."/>
            <person name="Melake-Berhan A."/>
            <person name="Jones K.M."/>
            <person name="Redman J."/>
            <person name="Chen G."/>
            <person name="Cahoon E.B."/>
            <person name="Gedil M."/>
            <person name="Stanke M."/>
            <person name="Haas B.J."/>
            <person name="Wortman J.R."/>
            <person name="Fraser-Liggett C.M."/>
            <person name="Ravel J."/>
            <person name="Rabinowicz P.D."/>
        </authorList>
    </citation>
    <scope>NUCLEOTIDE SEQUENCE [LARGE SCALE GENOMIC DNA]</scope>
    <source>
        <strain evidence="2">cv. Hale</strain>
    </source>
</reference>
<dbReference type="EMBL" id="EQ973960">
    <property type="protein sequence ID" value="EEF37060.1"/>
    <property type="molecule type" value="Genomic_DNA"/>
</dbReference>
<evidence type="ECO:0000313" key="1">
    <source>
        <dbReference type="EMBL" id="EEF37060.1"/>
    </source>
</evidence>
<name>B9SH58_RICCO</name>
<dbReference type="InParanoid" id="B9SH58"/>
<proteinExistence type="predicted"/>
<organism evidence="1 2">
    <name type="scientific">Ricinus communis</name>
    <name type="common">Castor bean</name>
    <dbReference type="NCBI Taxonomy" id="3988"/>
    <lineage>
        <taxon>Eukaryota</taxon>
        <taxon>Viridiplantae</taxon>
        <taxon>Streptophyta</taxon>
        <taxon>Embryophyta</taxon>
        <taxon>Tracheophyta</taxon>
        <taxon>Spermatophyta</taxon>
        <taxon>Magnoliopsida</taxon>
        <taxon>eudicotyledons</taxon>
        <taxon>Gunneridae</taxon>
        <taxon>Pentapetalae</taxon>
        <taxon>rosids</taxon>
        <taxon>fabids</taxon>
        <taxon>Malpighiales</taxon>
        <taxon>Euphorbiaceae</taxon>
        <taxon>Acalyphoideae</taxon>
        <taxon>Acalypheae</taxon>
        <taxon>Ricinus</taxon>
    </lineage>
</organism>
<protein>
    <submittedName>
        <fullName evidence="1">Uncharacterized protein</fullName>
    </submittedName>
</protein>